<reference evidence="1 2" key="1">
    <citation type="submission" date="2010-08" db="EMBL/GenBank/DDBJ databases">
        <authorList>
            <person name="Durkin A.S."/>
            <person name="Madupu R."/>
            <person name="Torralba M."/>
            <person name="Gillis M."/>
            <person name="Methe B."/>
            <person name="Sutton G."/>
            <person name="Nelson K.E."/>
        </authorList>
    </citation>
    <scope>NUCLEOTIDE SEQUENCE [LARGE SCALE GENOMIC DNA]</scope>
    <source>
        <strain evidence="1 2">ACS-049-V-Sch6</strain>
    </source>
</reference>
<evidence type="ECO:0000313" key="1">
    <source>
        <dbReference type="EMBL" id="EFL56298.1"/>
    </source>
</evidence>
<proteinExistence type="predicted"/>
<gene>
    <name evidence="1" type="ORF">HMPREF9321_1599</name>
</gene>
<dbReference type="Proteomes" id="UP000004211">
    <property type="component" value="Unassembled WGS sequence"/>
</dbReference>
<dbReference type="AlphaFoldDB" id="E1L5S1"/>
<sequence length="37" mass="4077">MISMSSTKAKAPPKFGGAFILLYHTHMDCVLCVYCVL</sequence>
<name>E1L5S1_9FIRM</name>
<organism evidence="1 2">
    <name type="scientific">Veillonella atypica ACS-049-V-Sch6</name>
    <dbReference type="NCBI Taxonomy" id="866776"/>
    <lineage>
        <taxon>Bacteria</taxon>
        <taxon>Bacillati</taxon>
        <taxon>Bacillota</taxon>
        <taxon>Negativicutes</taxon>
        <taxon>Veillonellales</taxon>
        <taxon>Veillonellaceae</taxon>
        <taxon>Veillonella</taxon>
    </lineage>
</organism>
<accession>E1L5S1</accession>
<protein>
    <submittedName>
        <fullName evidence="1">Uncharacterized protein</fullName>
    </submittedName>
</protein>
<dbReference type="EMBL" id="AEDR01000024">
    <property type="protein sequence ID" value="EFL56298.1"/>
    <property type="molecule type" value="Genomic_DNA"/>
</dbReference>
<evidence type="ECO:0000313" key="2">
    <source>
        <dbReference type="Proteomes" id="UP000004211"/>
    </source>
</evidence>
<comment type="caution">
    <text evidence="1">The sequence shown here is derived from an EMBL/GenBank/DDBJ whole genome shotgun (WGS) entry which is preliminary data.</text>
</comment>